<dbReference type="Pfam" id="PF21317">
    <property type="entry name" value="BetaGal_ABD_1"/>
    <property type="match status" value="1"/>
</dbReference>
<evidence type="ECO:0000259" key="5">
    <source>
        <dbReference type="Pfam" id="PF01301"/>
    </source>
</evidence>
<evidence type="ECO:0000256" key="1">
    <source>
        <dbReference type="ARBA" id="ARBA00009809"/>
    </source>
</evidence>
<proteinExistence type="inferred from homology"/>
<evidence type="ECO:0000313" key="8">
    <source>
        <dbReference type="EMBL" id="SPE18493.1"/>
    </source>
</evidence>
<dbReference type="PIRSF" id="PIRSF006336">
    <property type="entry name" value="B-gal"/>
    <property type="match status" value="1"/>
</dbReference>
<dbReference type="InterPro" id="IPR008979">
    <property type="entry name" value="Galactose-bd-like_sf"/>
</dbReference>
<dbReference type="InterPro" id="IPR001944">
    <property type="entry name" value="Glycoside_Hdrlase_35"/>
</dbReference>
<dbReference type="GO" id="GO:0005975">
    <property type="term" value="P:carbohydrate metabolic process"/>
    <property type="evidence" value="ECO:0007669"/>
    <property type="project" value="InterPro"/>
</dbReference>
<feature type="domain" description="Beta-galactosidase 1-like first all-beta" evidence="6">
    <location>
        <begin position="374"/>
        <end position="486"/>
    </location>
</feature>
<dbReference type="Pfam" id="PF21467">
    <property type="entry name" value="BetaGal_gal-bd"/>
    <property type="match status" value="1"/>
</dbReference>
<protein>
    <submittedName>
        <fullName evidence="8">Beta-galactosidase</fullName>
        <ecNumber evidence="8">3.2.1.23</ecNumber>
    </submittedName>
</protein>
<dbReference type="Gene3D" id="3.20.20.80">
    <property type="entry name" value="Glycosidases"/>
    <property type="match status" value="1"/>
</dbReference>
<dbReference type="InterPro" id="IPR048912">
    <property type="entry name" value="BetaGal1-like_ABD1"/>
</dbReference>
<comment type="caution">
    <text evidence="8">The sequence shown here is derived from an EMBL/GenBank/DDBJ whole genome shotgun (WGS) entry which is preliminary data.</text>
</comment>
<dbReference type="InterPro" id="IPR026283">
    <property type="entry name" value="B-gal_1-like"/>
</dbReference>
<sequence>MTTFEIGTDFLLDQQPFKIYAGAIHYFRIAPGQWRYTLKKAKAAGLNTIETYVPWNMHEPVEQQFDFSGALDLKRFIKMAAEEDLYVIVRPSPYICAEWEFGGFPAWLLKYPDMIVRSNTPLFISKVAAYYHRLFQELVPLQVTHGGPILMMQVENEYGSFGNDKSYLRQIKQLMLNNGVDVPLFTSDGSWLQALEAGSLIEDGVLATANFGSHAKENLTVLQQFFEQHDQKWPLMCMEFWDGWFSRWQEPVVQRASADFEHDLRELVDFGASFNLYMFRGGSNWGFWNGCSSRNNVDLPQVTSYDYDAILHEDGTENGKFAALQHVLGVTGEIGVAEEQAIQPRQLPSIAVQKTVRLVDVLDDLAQPVTSLAPQLMPAIGSGYGYIFYRTTVHGQGKPETLRLVDASDRADIYLNQQLLDTQYQATLGTDLTPTLEADNQLEILVENMGRVNYGTRLLSPTQKKGIRTGVVIDRHLHFGWQQWALDFKSITHIDWTKQLSNYGPTLNRFTFDLDQTVNTYLNCAAFGKGIVLVNGHHIGRYWSVGPIETLYVPSDFLNVGHNEIVVFETTTTPITQLEFTDKRMISE</sequence>
<evidence type="ECO:0000256" key="2">
    <source>
        <dbReference type="ARBA" id="ARBA00022801"/>
    </source>
</evidence>
<feature type="active site" description="Nucleophile" evidence="4">
    <location>
        <position position="239"/>
    </location>
</feature>
<accession>A0AAE8LV19</accession>
<feature type="domain" description="Beta-galactosidase galactose-binding" evidence="7">
    <location>
        <begin position="505"/>
        <end position="563"/>
    </location>
</feature>
<evidence type="ECO:0000259" key="7">
    <source>
        <dbReference type="Pfam" id="PF21467"/>
    </source>
</evidence>
<dbReference type="PRINTS" id="PR00742">
    <property type="entry name" value="GLHYDRLASE35"/>
</dbReference>
<dbReference type="Gene3D" id="2.60.120.260">
    <property type="entry name" value="Galactose-binding domain-like"/>
    <property type="match status" value="2"/>
</dbReference>
<dbReference type="Pfam" id="PF01301">
    <property type="entry name" value="Glyco_hydro_35"/>
    <property type="match status" value="1"/>
</dbReference>
<dbReference type="InterPro" id="IPR031330">
    <property type="entry name" value="Gly_Hdrlase_35_cat"/>
</dbReference>
<dbReference type="EMBL" id="OKRC01000001">
    <property type="protein sequence ID" value="SPE18493.1"/>
    <property type="molecule type" value="Genomic_DNA"/>
</dbReference>
<feature type="domain" description="Glycoside hydrolase 35 catalytic" evidence="5">
    <location>
        <begin position="10"/>
        <end position="328"/>
    </location>
</feature>
<evidence type="ECO:0000313" key="9">
    <source>
        <dbReference type="Proteomes" id="UP000239650"/>
    </source>
</evidence>
<dbReference type="GO" id="GO:0004565">
    <property type="term" value="F:beta-galactosidase activity"/>
    <property type="evidence" value="ECO:0007669"/>
    <property type="project" value="UniProtKB-EC"/>
</dbReference>
<dbReference type="PROSITE" id="PS01182">
    <property type="entry name" value="GLYCOSYL_HYDROL_F35"/>
    <property type="match status" value="1"/>
</dbReference>
<dbReference type="InterPro" id="IPR017853">
    <property type="entry name" value="GH"/>
</dbReference>
<comment type="similarity">
    <text evidence="1">Belongs to the glycosyl hydrolase 35 family.</text>
</comment>
<reference evidence="8 9" key="1">
    <citation type="submission" date="2018-02" db="EMBL/GenBank/DDBJ databases">
        <authorList>
            <person name="Rodrigo-Torres L."/>
            <person name="Arahal R. D."/>
            <person name="Lucena T."/>
        </authorList>
    </citation>
    <scope>NUCLEOTIDE SEQUENCE [LARGE SCALE GENOMIC DNA]</scope>
    <source>
        <strain evidence="8 9">CECT 9267</strain>
    </source>
</reference>
<evidence type="ECO:0000259" key="6">
    <source>
        <dbReference type="Pfam" id="PF21317"/>
    </source>
</evidence>
<evidence type="ECO:0000256" key="3">
    <source>
        <dbReference type="ARBA" id="ARBA00023295"/>
    </source>
</evidence>
<dbReference type="EC" id="3.2.1.23" evidence="8"/>
<dbReference type="SUPFAM" id="SSF49785">
    <property type="entry name" value="Galactose-binding domain-like"/>
    <property type="match status" value="1"/>
</dbReference>
<dbReference type="InterPro" id="IPR019801">
    <property type="entry name" value="Glyco_hydro_35_CS"/>
</dbReference>
<keyword evidence="2 8" id="KW-0378">Hydrolase</keyword>
<dbReference type="RefSeq" id="WP_105299962.1">
    <property type="nucleotide sequence ID" value="NZ_CAKMCP010000001.1"/>
</dbReference>
<dbReference type="FunFam" id="3.20.20.80:FF:000115">
    <property type="entry name" value="Beta-galactosidase"/>
    <property type="match status" value="1"/>
</dbReference>
<dbReference type="Proteomes" id="UP000239650">
    <property type="component" value="Unassembled WGS sequence"/>
</dbReference>
<dbReference type="SUPFAM" id="SSF51445">
    <property type="entry name" value="(Trans)glycosidases"/>
    <property type="match status" value="1"/>
</dbReference>
<dbReference type="PANTHER" id="PTHR23421">
    <property type="entry name" value="BETA-GALACTOSIDASE RELATED"/>
    <property type="match status" value="1"/>
</dbReference>
<keyword evidence="3 8" id="KW-0326">Glycosidase</keyword>
<feature type="active site" description="Proton donor" evidence="4">
    <location>
        <position position="157"/>
    </location>
</feature>
<dbReference type="AlphaFoldDB" id="A0AAE8LV19"/>
<dbReference type="InterPro" id="IPR048913">
    <property type="entry name" value="BetaGal_gal-bd"/>
</dbReference>
<name>A0AAE8LV19_LATSK</name>
<evidence type="ECO:0000256" key="4">
    <source>
        <dbReference type="PIRSR" id="PIRSR006336-1"/>
    </source>
</evidence>
<gene>
    <name evidence="8" type="primary">bga</name>
    <name evidence="8" type="ORF">LAS9267_00140</name>
</gene>
<organism evidence="8 9">
    <name type="scientific">Latilactobacillus sakei</name>
    <name type="common">Lactobacillus sakei</name>
    <dbReference type="NCBI Taxonomy" id="1599"/>
    <lineage>
        <taxon>Bacteria</taxon>
        <taxon>Bacillati</taxon>
        <taxon>Bacillota</taxon>
        <taxon>Bacilli</taxon>
        <taxon>Lactobacillales</taxon>
        <taxon>Lactobacillaceae</taxon>
        <taxon>Latilactobacillus</taxon>
    </lineage>
</organism>